<dbReference type="Proteomes" id="UP000194946">
    <property type="component" value="Unassembled WGS sequence"/>
</dbReference>
<dbReference type="EMBL" id="JOPB01000031">
    <property type="protein sequence ID" value="OUI77628.1"/>
    <property type="molecule type" value="Genomic_DNA"/>
</dbReference>
<protein>
    <submittedName>
        <fullName evidence="1">Uncharacterized protein</fullName>
    </submittedName>
</protein>
<reference evidence="2" key="1">
    <citation type="submission" date="2014-06" db="EMBL/GenBank/DDBJ databases">
        <authorList>
            <person name="Winans N.J."/>
            <person name="Newell P.D."/>
            <person name="Douglas A.E."/>
        </authorList>
    </citation>
    <scope>NUCLEOTIDE SEQUENCE [LARGE SCALE GENOMIC DNA]</scope>
    <source>
        <strain evidence="2">DmL_052</strain>
    </source>
</reference>
<keyword evidence="2" id="KW-1185">Reference proteome</keyword>
<evidence type="ECO:0000313" key="2">
    <source>
        <dbReference type="Proteomes" id="UP000194946"/>
    </source>
</evidence>
<sequence length="103" mass="11889">MLLNKYRSESKEAEAVYKILEPLLNKIKANQLKEPVEDSFRSSGYYIYETPIAELYPDLREAYSTFCIDVKGMREGPINTKIRETIRLALEAARAKRDAEQGK</sequence>
<comment type="caution">
    <text evidence="1">The sequence shown here is derived from an EMBL/GenBank/DDBJ whole genome shotgun (WGS) entry which is preliminary data.</text>
</comment>
<organism evidence="1 2">
    <name type="scientific">Commensalibacter intestini</name>
    <dbReference type="NCBI Taxonomy" id="479936"/>
    <lineage>
        <taxon>Bacteria</taxon>
        <taxon>Pseudomonadati</taxon>
        <taxon>Pseudomonadota</taxon>
        <taxon>Alphaproteobacteria</taxon>
        <taxon>Acetobacterales</taxon>
        <taxon>Acetobacteraceae</taxon>
    </lineage>
</organism>
<name>A0A251ZSI6_9PROT</name>
<gene>
    <name evidence="1" type="ORF">HK18_05155</name>
</gene>
<dbReference type="AlphaFoldDB" id="A0A251ZSI6"/>
<evidence type="ECO:0000313" key="1">
    <source>
        <dbReference type="EMBL" id="OUI77628.1"/>
    </source>
</evidence>
<accession>A0A251ZSI6</accession>
<proteinExistence type="predicted"/>